<sequence length="573" mass="64331">MLHCQVDESSAEQCECPQMHSENSAETSSAAELPAQDFIKPLEVQSPLKKNIEQSFKVDCKLPLHTLLSPINITDPLRKQIEIKHLLDFQCGLGELSFFGPFEHISVSELSKEDKTIKPYFIPELQMACAGQEAEQVAEKTVVDVKEPTAPQKKLPENQPINDAIITGTDERKLPPLEESNISSLAGFNGTVIEEANVTSTEVSHLKGTEEANEPISDHKNSPLLKSDIKLQPKSLGIQIPPLQIEALISPLVENPKPVPKIGLFSFLTGNKLALTPSVRLSFGDNTTSRRNIRSKEIIQQQASRSLKALISILTLQTKLEPSIFDNSHKSRSKRYEQVKNSLTFSRVFRQNIFQPSLEVESKEQDIDGNPLESGEPNLKAPSVYKEPLPMAYRLDASEGLTCNGLSVSKDSVFSEGSESDVSETQNKLFVMKKPQQVPKSTRSMADLGDILHNGRVLFSQPVRLFCFSKLKEWKRQGEGQIEVFEHHGSYYIVLHDKVSGELIIYMRVDERWRIDYMTKSSYSCRWTNINYATCREGILERIACSFREPSHAAEFVARVRNSAIQSRLECSC</sequence>
<accession>B4PFS0</accession>
<dbReference type="eggNOG" id="ENOG502T9RH">
    <property type="taxonomic scope" value="Eukaryota"/>
</dbReference>
<dbReference type="OMA" id="AEQCECP"/>
<dbReference type="HOGENOM" id="CLU_473504_0_0_1"/>
<dbReference type="InterPro" id="IPR011993">
    <property type="entry name" value="PH-like_dom_sf"/>
</dbReference>
<keyword evidence="3" id="KW-1185">Reference proteome</keyword>
<dbReference type="PhylomeDB" id="B4PFS0"/>
<dbReference type="OrthoDB" id="7849239at2759"/>
<dbReference type="EMBL" id="CM000159">
    <property type="protein sequence ID" value="EDW94219.1"/>
    <property type="molecule type" value="Genomic_DNA"/>
</dbReference>
<dbReference type="SMR" id="B4PFS0"/>
<feature type="region of interest" description="Disordered" evidence="1">
    <location>
        <begin position="360"/>
        <end position="383"/>
    </location>
</feature>
<dbReference type="Proteomes" id="UP000002282">
    <property type="component" value="Chromosome 3L"/>
</dbReference>
<dbReference type="SUPFAM" id="SSF50729">
    <property type="entry name" value="PH domain-like"/>
    <property type="match status" value="1"/>
</dbReference>
<evidence type="ECO:0000313" key="2">
    <source>
        <dbReference type="EMBL" id="EDW94219.1"/>
    </source>
</evidence>
<dbReference type="Gene3D" id="2.30.29.30">
    <property type="entry name" value="Pleckstrin-homology domain (PH domain)/Phosphotyrosine-binding domain (PTB)"/>
    <property type="match status" value="1"/>
</dbReference>
<reference evidence="2 3" key="2">
    <citation type="journal article" date="2007" name="PLoS Biol.">
        <title>Principles of genome evolution in the Drosophila melanogaster species group.</title>
        <authorList>
            <person name="Ranz J.M."/>
            <person name="Maurin D."/>
            <person name="Chan Y.S."/>
            <person name="von Grotthuss M."/>
            <person name="Hillier L.W."/>
            <person name="Roote J."/>
            <person name="Ashburner M."/>
            <person name="Bergman C.M."/>
        </authorList>
    </citation>
    <scope>NUCLEOTIDE SEQUENCE [LARGE SCALE GENOMIC DNA]</scope>
    <source>
        <strain evidence="3">Tai18E2 / Tucson 14021-0261.01</strain>
    </source>
</reference>
<proteinExistence type="predicted"/>
<name>B4PFS0_DROYA</name>
<protein>
    <submittedName>
        <fullName evidence="2">Uncharacterized protein, isoform A</fullName>
    </submittedName>
</protein>
<evidence type="ECO:0000256" key="1">
    <source>
        <dbReference type="SAM" id="MobiDB-lite"/>
    </source>
</evidence>
<evidence type="ECO:0000313" key="3">
    <source>
        <dbReference type="Proteomes" id="UP000002282"/>
    </source>
</evidence>
<reference evidence="2 3" key="1">
    <citation type="journal article" date="2007" name="Nature">
        <title>Evolution of genes and genomes on the Drosophila phylogeny.</title>
        <authorList>
            <consortium name="Drosophila 12 Genomes Consortium"/>
            <person name="Clark A.G."/>
            <person name="Eisen M.B."/>
            <person name="Smith D.R."/>
            <person name="Bergman C.M."/>
            <person name="Oliver B."/>
            <person name="Markow T.A."/>
            <person name="Kaufman T.C."/>
            <person name="Kellis M."/>
            <person name="Gelbart W."/>
            <person name="Iyer V.N."/>
            <person name="Pollard D.A."/>
            <person name="Sackton T.B."/>
            <person name="Larracuente A.M."/>
            <person name="Singh N.D."/>
            <person name="Abad J.P."/>
            <person name="Abt D.N."/>
            <person name="Adryan B."/>
            <person name="Aguade M."/>
            <person name="Akashi H."/>
            <person name="Anderson W.W."/>
            <person name="Aquadro C.F."/>
            <person name="Ardell D.H."/>
            <person name="Arguello R."/>
            <person name="Artieri C.G."/>
            <person name="Barbash D.A."/>
            <person name="Barker D."/>
            <person name="Barsanti P."/>
            <person name="Batterham P."/>
            <person name="Batzoglou S."/>
            <person name="Begun D."/>
            <person name="Bhutkar A."/>
            <person name="Blanco E."/>
            <person name="Bosak S.A."/>
            <person name="Bradley R.K."/>
            <person name="Brand A.D."/>
            <person name="Brent M.R."/>
            <person name="Brooks A.N."/>
            <person name="Brown R.H."/>
            <person name="Butlin R.K."/>
            <person name="Caggese C."/>
            <person name="Calvi B.R."/>
            <person name="Bernardo de Carvalho A."/>
            <person name="Caspi A."/>
            <person name="Castrezana S."/>
            <person name="Celniker S.E."/>
            <person name="Chang J.L."/>
            <person name="Chapple C."/>
            <person name="Chatterji S."/>
            <person name="Chinwalla A."/>
            <person name="Civetta A."/>
            <person name="Clifton S.W."/>
            <person name="Comeron J.M."/>
            <person name="Costello J.C."/>
            <person name="Coyne J.A."/>
            <person name="Daub J."/>
            <person name="David R.G."/>
            <person name="Delcher A.L."/>
            <person name="Delehaunty K."/>
            <person name="Do C.B."/>
            <person name="Ebling H."/>
            <person name="Edwards K."/>
            <person name="Eickbush T."/>
            <person name="Evans J.D."/>
            <person name="Filipski A."/>
            <person name="Findeiss S."/>
            <person name="Freyhult E."/>
            <person name="Fulton L."/>
            <person name="Fulton R."/>
            <person name="Garcia A.C."/>
            <person name="Gardiner A."/>
            <person name="Garfield D.A."/>
            <person name="Garvin B.E."/>
            <person name="Gibson G."/>
            <person name="Gilbert D."/>
            <person name="Gnerre S."/>
            <person name="Godfrey J."/>
            <person name="Good R."/>
            <person name="Gotea V."/>
            <person name="Gravely B."/>
            <person name="Greenberg A.J."/>
            <person name="Griffiths-Jones S."/>
            <person name="Gross S."/>
            <person name="Guigo R."/>
            <person name="Gustafson E.A."/>
            <person name="Haerty W."/>
            <person name="Hahn M.W."/>
            <person name="Halligan D.L."/>
            <person name="Halpern A.L."/>
            <person name="Halter G.M."/>
            <person name="Han M.V."/>
            <person name="Heger A."/>
            <person name="Hillier L."/>
            <person name="Hinrichs A.S."/>
            <person name="Holmes I."/>
            <person name="Hoskins R.A."/>
            <person name="Hubisz M.J."/>
            <person name="Hultmark D."/>
            <person name="Huntley M.A."/>
            <person name="Jaffe D.B."/>
            <person name="Jagadeeshan S."/>
            <person name="Jeck W.R."/>
            <person name="Johnson J."/>
            <person name="Jones C.D."/>
            <person name="Jordan W.C."/>
            <person name="Karpen G.H."/>
            <person name="Kataoka E."/>
            <person name="Keightley P.D."/>
            <person name="Kheradpour P."/>
            <person name="Kirkness E.F."/>
            <person name="Koerich L.B."/>
            <person name="Kristiansen K."/>
            <person name="Kudrna D."/>
            <person name="Kulathinal R.J."/>
            <person name="Kumar S."/>
            <person name="Kwok R."/>
            <person name="Lander E."/>
            <person name="Langley C.H."/>
            <person name="Lapoint R."/>
            <person name="Lazzaro B.P."/>
            <person name="Lee S.J."/>
            <person name="Levesque L."/>
            <person name="Li R."/>
            <person name="Lin C.F."/>
            <person name="Lin M.F."/>
            <person name="Lindblad-Toh K."/>
            <person name="Llopart A."/>
            <person name="Long M."/>
            <person name="Low L."/>
            <person name="Lozovsky E."/>
            <person name="Lu J."/>
            <person name="Luo M."/>
            <person name="Machado C.A."/>
            <person name="Makalowski W."/>
            <person name="Marzo M."/>
            <person name="Matsuda M."/>
            <person name="Matzkin L."/>
            <person name="McAllister B."/>
            <person name="McBride C.S."/>
            <person name="McKernan B."/>
            <person name="McKernan K."/>
            <person name="Mendez-Lago M."/>
            <person name="Minx P."/>
            <person name="Mollenhauer M.U."/>
            <person name="Montooth K."/>
            <person name="Mount S.M."/>
            <person name="Mu X."/>
            <person name="Myers E."/>
            <person name="Negre B."/>
            <person name="Newfeld S."/>
            <person name="Nielsen R."/>
            <person name="Noor M.A."/>
            <person name="O'Grady P."/>
            <person name="Pachter L."/>
            <person name="Papaceit M."/>
            <person name="Parisi M.J."/>
            <person name="Parisi M."/>
            <person name="Parts L."/>
            <person name="Pedersen J.S."/>
            <person name="Pesole G."/>
            <person name="Phillippy A.M."/>
            <person name="Ponting C.P."/>
            <person name="Pop M."/>
            <person name="Porcelli D."/>
            <person name="Powell J.R."/>
            <person name="Prohaska S."/>
            <person name="Pruitt K."/>
            <person name="Puig M."/>
            <person name="Quesneville H."/>
            <person name="Ram K.R."/>
            <person name="Rand D."/>
            <person name="Rasmussen M.D."/>
            <person name="Reed L.K."/>
            <person name="Reenan R."/>
            <person name="Reily A."/>
            <person name="Remington K.A."/>
            <person name="Rieger T.T."/>
            <person name="Ritchie M.G."/>
            <person name="Robin C."/>
            <person name="Rogers Y.H."/>
            <person name="Rohde C."/>
            <person name="Rozas J."/>
            <person name="Rubenfield M.J."/>
            <person name="Ruiz A."/>
            <person name="Russo S."/>
            <person name="Salzberg S.L."/>
            <person name="Sanchez-Gracia A."/>
            <person name="Saranga D.J."/>
            <person name="Sato H."/>
            <person name="Schaeffer S.W."/>
            <person name="Schatz M.C."/>
            <person name="Schlenke T."/>
            <person name="Schwartz R."/>
            <person name="Segarra C."/>
            <person name="Singh R.S."/>
            <person name="Sirot L."/>
            <person name="Sirota M."/>
            <person name="Sisneros N.B."/>
            <person name="Smith C.D."/>
            <person name="Smith T.F."/>
            <person name="Spieth J."/>
            <person name="Stage D.E."/>
            <person name="Stark A."/>
            <person name="Stephan W."/>
            <person name="Strausberg R.L."/>
            <person name="Strempel S."/>
            <person name="Sturgill D."/>
            <person name="Sutton G."/>
            <person name="Sutton G.G."/>
            <person name="Tao W."/>
            <person name="Teichmann S."/>
            <person name="Tobari Y.N."/>
            <person name="Tomimura Y."/>
            <person name="Tsolas J.M."/>
            <person name="Valente V.L."/>
            <person name="Venter E."/>
            <person name="Venter J.C."/>
            <person name="Vicario S."/>
            <person name="Vieira F.G."/>
            <person name="Vilella A.J."/>
            <person name="Villasante A."/>
            <person name="Walenz B."/>
            <person name="Wang J."/>
            <person name="Wasserman M."/>
            <person name="Watts T."/>
            <person name="Wilson D."/>
            <person name="Wilson R.K."/>
            <person name="Wing R.A."/>
            <person name="Wolfner M.F."/>
            <person name="Wong A."/>
            <person name="Wong G.K."/>
            <person name="Wu C.I."/>
            <person name="Wu G."/>
            <person name="Yamamoto D."/>
            <person name="Yang H.P."/>
            <person name="Yang S.P."/>
            <person name="Yorke J.A."/>
            <person name="Yoshida K."/>
            <person name="Zdobnov E."/>
            <person name="Zhang P."/>
            <person name="Zhang Y."/>
            <person name="Zimin A.V."/>
            <person name="Baldwin J."/>
            <person name="Abdouelleil A."/>
            <person name="Abdulkadir J."/>
            <person name="Abebe A."/>
            <person name="Abera B."/>
            <person name="Abreu J."/>
            <person name="Acer S.C."/>
            <person name="Aftuck L."/>
            <person name="Alexander A."/>
            <person name="An P."/>
            <person name="Anderson E."/>
            <person name="Anderson S."/>
            <person name="Arachi H."/>
            <person name="Azer M."/>
            <person name="Bachantsang P."/>
            <person name="Barry A."/>
            <person name="Bayul T."/>
            <person name="Berlin A."/>
            <person name="Bessette D."/>
            <person name="Bloom T."/>
            <person name="Blye J."/>
            <person name="Boguslavskiy L."/>
            <person name="Bonnet C."/>
            <person name="Boukhgalter B."/>
            <person name="Bourzgui I."/>
            <person name="Brown A."/>
            <person name="Cahill P."/>
            <person name="Channer S."/>
            <person name="Cheshatsang Y."/>
            <person name="Chuda L."/>
            <person name="Citroen M."/>
            <person name="Collymore A."/>
            <person name="Cooke P."/>
            <person name="Costello M."/>
            <person name="D'Aco K."/>
            <person name="Daza R."/>
            <person name="De Haan G."/>
            <person name="DeGray S."/>
            <person name="DeMaso C."/>
            <person name="Dhargay N."/>
            <person name="Dooley K."/>
            <person name="Dooley E."/>
            <person name="Doricent M."/>
            <person name="Dorje P."/>
            <person name="Dorjee K."/>
            <person name="Dupes A."/>
            <person name="Elong R."/>
            <person name="Falk J."/>
            <person name="Farina A."/>
            <person name="Faro S."/>
            <person name="Ferguson D."/>
            <person name="Fisher S."/>
            <person name="Foley C.D."/>
            <person name="Franke A."/>
            <person name="Friedrich D."/>
            <person name="Gadbois L."/>
            <person name="Gearin G."/>
            <person name="Gearin C.R."/>
            <person name="Giannoukos G."/>
            <person name="Goode T."/>
            <person name="Graham J."/>
            <person name="Grandbois E."/>
            <person name="Grewal S."/>
            <person name="Gyaltsen K."/>
            <person name="Hafez N."/>
            <person name="Hagos B."/>
            <person name="Hall J."/>
            <person name="Henson C."/>
            <person name="Hollinger A."/>
            <person name="Honan T."/>
            <person name="Huard M.D."/>
            <person name="Hughes L."/>
            <person name="Hurhula B."/>
            <person name="Husby M.E."/>
            <person name="Kamat A."/>
            <person name="Kanga B."/>
            <person name="Kashin S."/>
            <person name="Khazanovich D."/>
            <person name="Kisner P."/>
            <person name="Lance K."/>
            <person name="Lara M."/>
            <person name="Lee W."/>
            <person name="Lennon N."/>
            <person name="Letendre F."/>
            <person name="LeVine R."/>
            <person name="Lipovsky A."/>
            <person name="Liu X."/>
            <person name="Liu J."/>
            <person name="Liu S."/>
            <person name="Lokyitsang T."/>
            <person name="Lokyitsang Y."/>
            <person name="Lubonja R."/>
            <person name="Lui A."/>
            <person name="MacDonald P."/>
            <person name="Magnisalis V."/>
            <person name="Maru K."/>
            <person name="Matthews C."/>
            <person name="McCusker W."/>
            <person name="McDonough S."/>
            <person name="Mehta T."/>
            <person name="Meldrim J."/>
            <person name="Meneus L."/>
            <person name="Mihai O."/>
            <person name="Mihalev A."/>
            <person name="Mihova T."/>
            <person name="Mittelman R."/>
            <person name="Mlenga V."/>
            <person name="Montmayeur A."/>
            <person name="Mulrain L."/>
            <person name="Navidi A."/>
            <person name="Naylor J."/>
            <person name="Negash T."/>
            <person name="Nguyen T."/>
            <person name="Nguyen N."/>
            <person name="Nicol R."/>
            <person name="Norbu C."/>
            <person name="Norbu N."/>
            <person name="Novod N."/>
            <person name="O'Neill B."/>
            <person name="Osman S."/>
            <person name="Markiewicz E."/>
            <person name="Oyono O.L."/>
            <person name="Patti C."/>
            <person name="Phunkhang P."/>
            <person name="Pierre F."/>
            <person name="Priest M."/>
            <person name="Raghuraman S."/>
            <person name="Rege F."/>
            <person name="Reyes R."/>
            <person name="Rise C."/>
            <person name="Rogov P."/>
            <person name="Ross K."/>
            <person name="Ryan E."/>
            <person name="Settipalli S."/>
            <person name="Shea T."/>
            <person name="Sherpa N."/>
            <person name="Shi L."/>
            <person name="Shih D."/>
            <person name="Sparrow T."/>
            <person name="Spaulding J."/>
            <person name="Stalker J."/>
            <person name="Stange-Thomann N."/>
            <person name="Stavropoulos S."/>
            <person name="Stone C."/>
            <person name="Strader C."/>
            <person name="Tesfaye S."/>
            <person name="Thomson T."/>
            <person name="Thoulutsang Y."/>
            <person name="Thoulutsang D."/>
            <person name="Topham K."/>
            <person name="Topping I."/>
            <person name="Tsamla T."/>
            <person name="Vassiliev H."/>
            <person name="Vo A."/>
            <person name="Wangchuk T."/>
            <person name="Wangdi T."/>
            <person name="Weiand M."/>
            <person name="Wilkinson J."/>
            <person name="Wilson A."/>
            <person name="Yadav S."/>
            <person name="Young G."/>
            <person name="Yu Q."/>
            <person name="Zembek L."/>
            <person name="Zhong D."/>
            <person name="Zimmer A."/>
            <person name="Zwirko Z."/>
            <person name="Jaffe D.B."/>
            <person name="Alvarez P."/>
            <person name="Brockman W."/>
            <person name="Butler J."/>
            <person name="Chin C."/>
            <person name="Gnerre S."/>
            <person name="Grabherr M."/>
            <person name="Kleber M."/>
            <person name="Mauceli E."/>
            <person name="MacCallum I."/>
        </authorList>
    </citation>
    <scope>NUCLEOTIDE SEQUENCE [LARGE SCALE GENOMIC DNA]</scope>
    <source>
        <strain evidence="3">Tai18E2 / Tucson 14021-0261.01</strain>
    </source>
</reference>
<organism evidence="2 3">
    <name type="scientific">Drosophila yakuba</name>
    <name type="common">Fruit fly</name>
    <dbReference type="NCBI Taxonomy" id="7245"/>
    <lineage>
        <taxon>Eukaryota</taxon>
        <taxon>Metazoa</taxon>
        <taxon>Ecdysozoa</taxon>
        <taxon>Arthropoda</taxon>
        <taxon>Hexapoda</taxon>
        <taxon>Insecta</taxon>
        <taxon>Pterygota</taxon>
        <taxon>Neoptera</taxon>
        <taxon>Endopterygota</taxon>
        <taxon>Diptera</taxon>
        <taxon>Brachycera</taxon>
        <taxon>Muscomorpha</taxon>
        <taxon>Ephydroidea</taxon>
        <taxon>Drosophilidae</taxon>
        <taxon>Drosophila</taxon>
        <taxon>Sophophora</taxon>
    </lineage>
</organism>
<gene>
    <name evidence="2" type="primary">Dyak\GE21860</name>
    <name evidence="2" type="synonym">dyak_GLEANR_5587</name>
    <name evidence="2" type="synonym">GE21860</name>
    <name evidence="2" type="ORF">Dyak_GE21860</name>
</gene>
<dbReference type="AlphaFoldDB" id="B4PFS0"/>